<evidence type="ECO:0000313" key="3">
    <source>
        <dbReference type="Proteomes" id="UP000789901"/>
    </source>
</evidence>
<sequence>VQQEIIRKYTGRRQNSKFIFMGDFNIMVDDKETIEKQKGKNKSKHSQLEAGTGPKKSKNRKYGLFFGSDYNAPLAEEALEKSILKTAMKHILKKKICKTRATRDGKKRPRLNKLIVKLDRWKEYQKKFQIEIKNINRKWENKDIEDLTKKNNSKLTRKTFNYAIVDKLLENQNNTRVLIYNPEKVKEKTKEFFQKQFRKRGFDSNALKEKWAKVYTLLERVQKK</sequence>
<organism evidence="2 3">
    <name type="scientific">Gigaspora margarita</name>
    <dbReference type="NCBI Taxonomy" id="4874"/>
    <lineage>
        <taxon>Eukaryota</taxon>
        <taxon>Fungi</taxon>
        <taxon>Fungi incertae sedis</taxon>
        <taxon>Mucoromycota</taxon>
        <taxon>Glomeromycotina</taxon>
        <taxon>Glomeromycetes</taxon>
        <taxon>Diversisporales</taxon>
        <taxon>Gigasporaceae</taxon>
        <taxon>Gigaspora</taxon>
    </lineage>
</organism>
<proteinExistence type="predicted"/>
<protein>
    <submittedName>
        <fullName evidence="2">45749_t:CDS:1</fullName>
    </submittedName>
</protein>
<dbReference type="EMBL" id="CAJVQB010031326">
    <property type="protein sequence ID" value="CAG8816755.1"/>
    <property type="molecule type" value="Genomic_DNA"/>
</dbReference>
<gene>
    <name evidence="2" type="ORF">GMARGA_LOCUS26629</name>
</gene>
<evidence type="ECO:0000256" key="1">
    <source>
        <dbReference type="SAM" id="MobiDB-lite"/>
    </source>
</evidence>
<accession>A0ABN7W6E3</accession>
<keyword evidence="3" id="KW-1185">Reference proteome</keyword>
<name>A0ABN7W6E3_GIGMA</name>
<comment type="caution">
    <text evidence="2">The sequence shown here is derived from an EMBL/GenBank/DDBJ whole genome shotgun (WGS) entry which is preliminary data.</text>
</comment>
<reference evidence="2 3" key="1">
    <citation type="submission" date="2021-06" db="EMBL/GenBank/DDBJ databases">
        <authorList>
            <person name="Kallberg Y."/>
            <person name="Tangrot J."/>
            <person name="Rosling A."/>
        </authorList>
    </citation>
    <scope>NUCLEOTIDE SEQUENCE [LARGE SCALE GENOMIC DNA]</scope>
    <source>
        <strain evidence="2 3">120-4 pot B 10/14</strain>
    </source>
</reference>
<feature type="region of interest" description="Disordered" evidence="1">
    <location>
        <begin position="35"/>
        <end position="57"/>
    </location>
</feature>
<evidence type="ECO:0000313" key="2">
    <source>
        <dbReference type="EMBL" id="CAG8816755.1"/>
    </source>
</evidence>
<dbReference type="Proteomes" id="UP000789901">
    <property type="component" value="Unassembled WGS sequence"/>
</dbReference>
<feature type="non-terminal residue" evidence="2">
    <location>
        <position position="1"/>
    </location>
</feature>